<proteinExistence type="predicted"/>
<name>A0A7X5R005_9MICO</name>
<dbReference type="Gene3D" id="2.60.40.10">
    <property type="entry name" value="Immunoglobulins"/>
    <property type="match status" value="2"/>
</dbReference>
<keyword evidence="2" id="KW-1133">Transmembrane helix</keyword>
<protein>
    <submittedName>
        <fullName evidence="3">LPXTG-motif cell wall-anchored protein</fullName>
    </submittedName>
</protein>
<dbReference type="AlphaFoldDB" id="A0A7X5R005"/>
<dbReference type="RefSeq" id="WP_167148119.1">
    <property type="nucleotide sequence ID" value="NZ_JAAMOX010000001.1"/>
</dbReference>
<keyword evidence="4" id="KW-1185">Reference proteome</keyword>
<evidence type="ECO:0000256" key="2">
    <source>
        <dbReference type="SAM" id="Phobius"/>
    </source>
</evidence>
<feature type="compositionally biased region" description="Low complexity" evidence="1">
    <location>
        <begin position="439"/>
        <end position="461"/>
    </location>
</feature>
<keyword evidence="2" id="KW-0472">Membrane</keyword>
<reference evidence="3 4" key="1">
    <citation type="submission" date="2020-02" db="EMBL/GenBank/DDBJ databases">
        <title>Sequencing the genomes of 1000 actinobacteria strains.</title>
        <authorList>
            <person name="Klenk H.-P."/>
        </authorList>
    </citation>
    <scope>NUCLEOTIDE SEQUENCE [LARGE SCALE GENOMIC DNA]</scope>
    <source>
        <strain evidence="3 4">DSM 27960</strain>
    </source>
</reference>
<keyword evidence="2" id="KW-0812">Transmembrane</keyword>
<dbReference type="SUPFAM" id="SSF49478">
    <property type="entry name" value="Cna protein B-type domain"/>
    <property type="match status" value="1"/>
</dbReference>
<accession>A0A7X5R005</accession>
<evidence type="ECO:0000313" key="4">
    <source>
        <dbReference type="Proteomes" id="UP000541033"/>
    </source>
</evidence>
<comment type="caution">
    <text evidence="3">The sequence shown here is derived from an EMBL/GenBank/DDBJ whole genome shotgun (WGS) entry which is preliminary data.</text>
</comment>
<dbReference type="NCBIfam" id="TIGR01167">
    <property type="entry name" value="LPXTG_anchor"/>
    <property type="match status" value="1"/>
</dbReference>
<evidence type="ECO:0000313" key="3">
    <source>
        <dbReference type="EMBL" id="NIH52922.1"/>
    </source>
</evidence>
<organism evidence="3 4">
    <name type="scientific">Lysinibacter cavernae</name>
    <dbReference type="NCBI Taxonomy" id="1640652"/>
    <lineage>
        <taxon>Bacteria</taxon>
        <taxon>Bacillati</taxon>
        <taxon>Actinomycetota</taxon>
        <taxon>Actinomycetes</taxon>
        <taxon>Micrococcales</taxon>
        <taxon>Microbacteriaceae</taxon>
        <taxon>Lysinibacter</taxon>
    </lineage>
</organism>
<feature type="transmembrane region" description="Helical" evidence="2">
    <location>
        <begin position="469"/>
        <end position="487"/>
    </location>
</feature>
<evidence type="ECO:0000256" key="1">
    <source>
        <dbReference type="SAM" id="MobiDB-lite"/>
    </source>
</evidence>
<dbReference type="GO" id="GO:0005975">
    <property type="term" value="P:carbohydrate metabolic process"/>
    <property type="evidence" value="ECO:0007669"/>
    <property type="project" value="UniProtKB-ARBA"/>
</dbReference>
<dbReference type="InterPro" id="IPR013783">
    <property type="entry name" value="Ig-like_fold"/>
</dbReference>
<sequence>MAVICDTHDSRSFSTRIVAVAVAAFCVVGIGFGQGGTAAHAAPSDGYATLTVSGDPGARTGSVALPGDLPTAALTSTSRIGTVSSGATSWVPGSAPFGTFAGSSQNKSYLSLDSGGQTAGSASVTTYTFATPAPAGSWGFALGDVDAEALTVTAIDANGDAIPSASLGLVTAFNYCDASPRASACASENAPYAIPTVSTSAESVTLAEPRCIAANAFCDTTGAAAWFKPLVPILSLTVTSAWVSGSPSYQTWFADASAVSGRVDATCLPAGGLGLDLLDGSGSQVATTVTAEDGSFAFPFVLPLRDYAVRLSVVPPGSESAPATPIDAVTNGPAVGVALAVDGVYPITGSVTGQLRADLTVTLAGPNGTVTTTTDAVGDYAFPPQASAEYTVTVTAPNGATVAPANRVATVNCAANNMLPFAIEDERATETPTPPTNQPPSTGSNTQASQTTSAGGAGSLAATGGQQSVGFLTVGLLVILAGMTLRLRRKPSTMH</sequence>
<dbReference type="Proteomes" id="UP000541033">
    <property type="component" value="Unassembled WGS sequence"/>
</dbReference>
<feature type="region of interest" description="Disordered" evidence="1">
    <location>
        <begin position="428"/>
        <end position="461"/>
    </location>
</feature>
<dbReference type="EMBL" id="JAAMOX010000001">
    <property type="protein sequence ID" value="NIH52922.1"/>
    <property type="molecule type" value="Genomic_DNA"/>
</dbReference>
<gene>
    <name evidence="3" type="ORF">FHX76_000790</name>
</gene>